<proteinExistence type="predicted"/>
<name>A0ABW2N5Z4_9ACTN</name>
<dbReference type="InterPro" id="IPR008930">
    <property type="entry name" value="Terpenoid_cyclase/PrenylTrfase"/>
</dbReference>
<dbReference type="PROSITE" id="PS50890">
    <property type="entry name" value="PUA"/>
    <property type="match status" value="1"/>
</dbReference>
<gene>
    <name evidence="2" type="ORF">ACFQO6_14185</name>
</gene>
<accession>A0ABW2N5Z4</accession>
<reference evidence="3" key="1">
    <citation type="journal article" date="2019" name="Int. J. Syst. Evol. Microbiol.">
        <title>The Global Catalogue of Microorganisms (GCM) 10K type strain sequencing project: providing services to taxonomists for standard genome sequencing and annotation.</title>
        <authorList>
            <consortium name="The Broad Institute Genomics Platform"/>
            <consortium name="The Broad Institute Genome Sequencing Center for Infectious Disease"/>
            <person name="Wu L."/>
            <person name="Ma J."/>
        </authorList>
    </citation>
    <scope>NUCLEOTIDE SEQUENCE [LARGE SCALE GENOMIC DNA]</scope>
    <source>
        <strain evidence="3">FCH27</strain>
    </source>
</reference>
<keyword evidence="1" id="KW-0732">Signal</keyword>
<organism evidence="2 3">
    <name type="scientific">Nocardioides astragali</name>
    <dbReference type="NCBI Taxonomy" id="1776736"/>
    <lineage>
        <taxon>Bacteria</taxon>
        <taxon>Bacillati</taxon>
        <taxon>Actinomycetota</taxon>
        <taxon>Actinomycetes</taxon>
        <taxon>Propionibacteriales</taxon>
        <taxon>Nocardioidaceae</taxon>
        <taxon>Nocardioides</taxon>
    </lineage>
</organism>
<dbReference type="SUPFAM" id="SSF48239">
    <property type="entry name" value="Terpenoid cyclases/Protein prenyltransferases"/>
    <property type="match status" value="1"/>
</dbReference>
<dbReference type="Proteomes" id="UP001596524">
    <property type="component" value="Unassembled WGS sequence"/>
</dbReference>
<protein>
    <recommendedName>
        <fullName evidence="4">Terpene cyclase/mutase family protein</fullName>
    </recommendedName>
</protein>
<feature type="chain" id="PRO_5047501512" description="Terpene cyclase/mutase family protein" evidence="1">
    <location>
        <begin position="24"/>
        <end position="632"/>
    </location>
</feature>
<evidence type="ECO:0008006" key="4">
    <source>
        <dbReference type="Google" id="ProtNLM"/>
    </source>
</evidence>
<evidence type="ECO:0000313" key="2">
    <source>
        <dbReference type="EMBL" id="MFC7361420.1"/>
    </source>
</evidence>
<dbReference type="RefSeq" id="WP_255891011.1">
    <property type="nucleotide sequence ID" value="NZ_JAFMZM010000004.1"/>
</dbReference>
<dbReference type="EMBL" id="JBHTCH010000017">
    <property type="protein sequence ID" value="MFC7361420.1"/>
    <property type="molecule type" value="Genomic_DNA"/>
</dbReference>
<comment type="caution">
    <text evidence="2">The sequence shown here is derived from an EMBL/GenBank/DDBJ whole genome shotgun (WGS) entry which is preliminary data.</text>
</comment>
<dbReference type="Gene3D" id="1.50.10.20">
    <property type="match status" value="1"/>
</dbReference>
<keyword evidence="3" id="KW-1185">Reference proteome</keyword>
<dbReference type="CDD" id="cd00688">
    <property type="entry name" value="ISOPREN_C2_like"/>
    <property type="match status" value="1"/>
</dbReference>
<evidence type="ECO:0000256" key="1">
    <source>
        <dbReference type="SAM" id="SignalP"/>
    </source>
</evidence>
<feature type="signal peptide" evidence="1">
    <location>
        <begin position="1"/>
        <end position="23"/>
    </location>
</feature>
<evidence type="ECO:0000313" key="3">
    <source>
        <dbReference type="Proteomes" id="UP001596524"/>
    </source>
</evidence>
<sequence length="632" mass="64490">MKLSASRGSLSHLALAVAITVLAQPLFATPARAATDVPAPAAARAGTGWLATQLTDGVVHNDTFDFDDLGMTMDLGLAMDEVGDLAMVRQLRSTLSTRVGEYVTGGDFGKPEYRLAGELAKSLVFAQVSGADPSTYGGFDLVAEVEGTVEASGPSAGRVVNHSPDPDAQDPFWDDYANTFSQVLAVRGLSAARSAQAAAATDFLLKQQCASGYFRIFLNPDRAAANQSCVDGSDPIDVDATAYVVSHLAAISPRTAGVDAAIDKAVAWLLANQRTDGSFIGSPTVPEPNTNSTGLAASAIAVAGRCQQAGRAAEWVSTAQVGAQPGGSPLEGEVGAIARTPEKLTDAGATGITDAARSEWQRATVQAVAGLAHARGSATTLRVTSSGTEPGQAATITATGGKVGERFCLSGPGITGSRTVVVGFDGALTGKVTLPAAAGPATYTLTGRDGATTHTVPVASAMALGSVTGVRLLGPVGFRRAGSSAALEVLGAAPHARFTLRGPGVDVTVVTGSDGALTRTVTLPRATTTASYVLVGSDGQVTDATRVLGRRTLAVSVRAAAGPRTLVLVRRLAAGEKVRLMVAGQPVARGRANEKGRFTARIELPRGRAKARIRAVGQFPELRSGSTTVAVR</sequence>